<gene>
    <name evidence="1" type="ORF">BT246_71830</name>
</gene>
<sequence>MAEKITMVRMALMGLTNLRMYGSKIALYRKVIAHKSVVEHRKVRVGWLKFGISNDELINSTGL</sequence>
<evidence type="ECO:0000313" key="2">
    <source>
        <dbReference type="Proteomes" id="UP000092743"/>
    </source>
</evidence>
<dbReference type="Proteomes" id="UP000092743">
    <property type="component" value="Plasmid p55166"/>
</dbReference>
<dbReference type="EMBL" id="CP015357">
    <property type="protein sequence ID" value="ANS52473.1"/>
    <property type="molecule type" value="Genomic_DNA"/>
</dbReference>
<proteinExistence type="predicted"/>
<dbReference type="AlphaFoldDB" id="A0A9W3X4V2"/>
<protein>
    <submittedName>
        <fullName evidence="1">Uncharacterized protein</fullName>
    </submittedName>
</protein>
<accession>A0A9W3X4V2</accession>
<evidence type="ECO:0000313" key="1">
    <source>
        <dbReference type="EMBL" id="ANS52473.1"/>
    </source>
</evidence>
<reference evidence="1 2" key="1">
    <citation type="submission" date="2016-04" db="EMBL/GenBank/DDBJ databases">
        <title>High quality genome of the nematocidal Bacillus thuringiensis MYBT18246.</title>
        <authorList>
            <person name="Hollensteiner J."/>
            <person name="Poehlein A."/>
            <person name="Sproeer C."/>
            <person name="Bunk B."/>
            <person name="Rosenstiel P."/>
            <person name="Schulenburg H."/>
            <person name="Liesegang H."/>
        </authorList>
    </citation>
    <scope>NUCLEOTIDE SEQUENCE [LARGE SCALE GENOMIC DNA]</scope>
    <source>
        <strain evidence="1 2">MYBT18246</strain>
        <plasmid evidence="1 2">p55166</plasmid>
    </source>
</reference>
<organism evidence="1 2">
    <name type="scientific">Bacillus thuringiensis</name>
    <dbReference type="NCBI Taxonomy" id="1428"/>
    <lineage>
        <taxon>Bacteria</taxon>
        <taxon>Bacillati</taxon>
        <taxon>Bacillota</taxon>
        <taxon>Bacilli</taxon>
        <taxon>Bacillales</taxon>
        <taxon>Bacillaceae</taxon>
        <taxon>Bacillus</taxon>
        <taxon>Bacillus cereus group</taxon>
    </lineage>
</organism>
<keyword evidence="1" id="KW-0614">Plasmid</keyword>
<name>A0A9W3X4V2_BACTU</name>
<geneLocation type="plasmid" evidence="1 2">
    <name>p55166</name>
</geneLocation>